<proteinExistence type="predicted"/>
<evidence type="ECO:0000313" key="2">
    <source>
        <dbReference type="Proteomes" id="UP001064489"/>
    </source>
</evidence>
<sequence>MVGVETEPTAYVANIEVVDPDDEDDDQGTLRDLITREKCSKSMSNCSSTAHGPLSTGQGRKNVKQRLKNVEGSRGHEGPHLVTWKKHSILSYSYGQVKEIVKVRDIENDDFLGNLSKIVSFAKEFEMNKIFLAKLDGFVSMLVEIPGNGKDVNILEKVVRVLELILNKIEDQEQLKNLMLD</sequence>
<dbReference type="Proteomes" id="UP001064489">
    <property type="component" value="Chromosome 12"/>
</dbReference>
<name>A0AAD5I8W2_ACENE</name>
<accession>A0AAD5I8W2</accession>
<reference evidence="1" key="2">
    <citation type="submission" date="2023-02" db="EMBL/GenBank/DDBJ databases">
        <authorList>
            <person name="Swenson N.G."/>
            <person name="Wegrzyn J.L."/>
            <person name="Mcevoy S.L."/>
        </authorList>
    </citation>
    <scope>NUCLEOTIDE SEQUENCE</scope>
    <source>
        <strain evidence="1">91603</strain>
        <tissue evidence="1">Leaf</tissue>
    </source>
</reference>
<reference evidence="1" key="1">
    <citation type="journal article" date="2022" name="Plant J.">
        <title>Strategies of tolerance reflected in two North American maple genomes.</title>
        <authorList>
            <person name="McEvoy S.L."/>
            <person name="Sezen U.U."/>
            <person name="Trouern-Trend A."/>
            <person name="McMahon S.M."/>
            <person name="Schaberg P.G."/>
            <person name="Yang J."/>
            <person name="Wegrzyn J.L."/>
            <person name="Swenson N.G."/>
        </authorList>
    </citation>
    <scope>NUCLEOTIDE SEQUENCE</scope>
    <source>
        <strain evidence="1">91603</strain>
    </source>
</reference>
<protein>
    <submittedName>
        <fullName evidence="1">Uncharacterized protein</fullName>
    </submittedName>
</protein>
<dbReference type="AlphaFoldDB" id="A0AAD5I8W2"/>
<dbReference type="EMBL" id="JAJSOW010000107">
    <property type="protein sequence ID" value="KAI9156553.1"/>
    <property type="molecule type" value="Genomic_DNA"/>
</dbReference>
<gene>
    <name evidence="1" type="ORF">LWI28_008554</name>
</gene>
<evidence type="ECO:0000313" key="1">
    <source>
        <dbReference type="EMBL" id="KAI9156553.1"/>
    </source>
</evidence>
<comment type="caution">
    <text evidence="1">The sequence shown here is derived from an EMBL/GenBank/DDBJ whole genome shotgun (WGS) entry which is preliminary data.</text>
</comment>
<keyword evidence="2" id="KW-1185">Reference proteome</keyword>
<organism evidence="1 2">
    <name type="scientific">Acer negundo</name>
    <name type="common">Box elder</name>
    <dbReference type="NCBI Taxonomy" id="4023"/>
    <lineage>
        <taxon>Eukaryota</taxon>
        <taxon>Viridiplantae</taxon>
        <taxon>Streptophyta</taxon>
        <taxon>Embryophyta</taxon>
        <taxon>Tracheophyta</taxon>
        <taxon>Spermatophyta</taxon>
        <taxon>Magnoliopsida</taxon>
        <taxon>eudicotyledons</taxon>
        <taxon>Gunneridae</taxon>
        <taxon>Pentapetalae</taxon>
        <taxon>rosids</taxon>
        <taxon>malvids</taxon>
        <taxon>Sapindales</taxon>
        <taxon>Sapindaceae</taxon>
        <taxon>Hippocastanoideae</taxon>
        <taxon>Acereae</taxon>
        <taxon>Acer</taxon>
    </lineage>
</organism>